<evidence type="ECO:0000256" key="3">
    <source>
        <dbReference type="ARBA" id="ARBA00007410"/>
    </source>
</evidence>
<evidence type="ECO:0000256" key="6">
    <source>
        <dbReference type="ARBA" id="ARBA00022692"/>
    </source>
</evidence>
<keyword evidence="9 16" id="KW-1133">Transmembrane helix</keyword>
<dbReference type="SUPFAM" id="SSF50978">
    <property type="entry name" value="WD40 repeat-like"/>
    <property type="match status" value="1"/>
</dbReference>
<feature type="transmembrane region" description="Helical" evidence="16">
    <location>
        <begin position="283"/>
        <end position="303"/>
    </location>
</feature>
<reference evidence="18 19" key="1">
    <citation type="journal article" date="2019" name="Nat. Ecol. Evol.">
        <title>Megaphylogeny resolves global patterns of mushroom evolution.</title>
        <authorList>
            <person name="Varga T."/>
            <person name="Krizsan K."/>
            <person name="Foldi C."/>
            <person name="Dima B."/>
            <person name="Sanchez-Garcia M."/>
            <person name="Sanchez-Ramirez S."/>
            <person name="Szollosi G.J."/>
            <person name="Szarkandi J.G."/>
            <person name="Papp V."/>
            <person name="Albert L."/>
            <person name="Andreopoulos W."/>
            <person name="Angelini C."/>
            <person name="Antonin V."/>
            <person name="Barry K.W."/>
            <person name="Bougher N.L."/>
            <person name="Buchanan P."/>
            <person name="Buyck B."/>
            <person name="Bense V."/>
            <person name="Catcheside P."/>
            <person name="Chovatia M."/>
            <person name="Cooper J."/>
            <person name="Damon W."/>
            <person name="Desjardin D."/>
            <person name="Finy P."/>
            <person name="Geml J."/>
            <person name="Haridas S."/>
            <person name="Hughes K."/>
            <person name="Justo A."/>
            <person name="Karasinski D."/>
            <person name="Kautmanova I."/>
            <person name="Kiss B."/>
            <person name="Kocsube S."/>
            <person name="Kotiranta H."/>
            <person name="LaButti K.M."/>
            <person name="Lechner B.E."/>
            <person name="Liimatainen K."/>
            <person name="Lipzen A."/>
            <person name="Lukacs Z."/>
            <person name="Mihaltcheva S."/>
            <person name="Morgado L.N."/>
            <person name="Niskanen T."/>
            <person name="Noordeloos M.E."/>
            <person name="Ohm R.A."/>
            <person name="Ortiz-Santana B."/>
            <person name="Ovrebo C."/>
            <person name="Racz N."/>
            <person name="Riley R."/>
            <person name="Savchenko A."/>
            <person name="Shiryaev A."/>
            <person name="Soop K."/>
            <person name="Spirin V."/>
            <person name="Szebenyi C."/>
            <person name="Tomsovsky M."/>
            <person name="Tulloss R.E."/>
            <person name="Uehling J."/>
            <person name="Grigoriev I.V."/>
            <person name="Vagvolgyi C."/>
            <person name="Papp T."/>
            <person name="Martin F.M."/>
            <person name="Miettinen O."/>
            <person name="Hibbett D.S."/>
            <person name="Nagy L.G."/>
        </authorList>
    </citation>
    <scope>NUCLEOTIDE SEQUENCE [LARGE SCALE GENOMIC DNA]</scope>
    <source>
        <strain evidence="18 19">CBS 166.37</strain>
    </source>
</reference>
<dbReference type="GO" id="GO:0032936">
    <property type="term" value="C:SREBP-SCAP complex"/>
    <property type="evidence" value="ECO:0007669"/>
    <property type="project" value="TreeGrafter"/>
</dbReference>
<keyword evidence="14" id="KW-0325">Glycoprotein</keyword>
<evidence type="ECO:0000313" key="18">
    <source>
        <dbReference type="EMBL" id="TFK34829.1"/>
    </source>
</evidence>
<keyword evidence="15" id="KW-0753">Steroid metabolism</keyword>
<evidence type="ECO:0000256" key="2">
    <source>
        <dbReference type="ARBA" id="ARBA00004653"/>
    </source>
</evidence>
<evidence type="ECO:0000256" key="14">
    <source>
        <dbReference type="ARBA" id="ARBA00023180"/>
    </source>
</evidence>
<dbReference type="GO" id="GO:0005789">
    <property type="term" value="C:endoplasmic reticulum membrane"/>
    <property type="evidence" value="ECO:0007669"/>
    <property type="project" value="UniProtKB-SubCell"/>
</dbReference>
<dbReference type="SUPFAM" id="SSF82866">
    <property type="entry name" value="Multidrug efflux transporter AcrB transmembrane domain"/>
    <property type="match status" value="1"/>
</dbReference>
<proteinExistence type="inferred from homology"/>
<comment type="similarity">
    <text evidence="3">Belongs to the WD repeat SCAP family.</text>
</comment>
<dbReference type="AlphaFoldDB" id="A0A5C3LNU4"/>
<evidence type="ECO:0000256" key="8">
    <source>
        <dbReference type="ARBA" id="ARBA00022824"/>
    </source>
</evidence>
<protein>
    <recommendedName>
        <fullName evidence="4">Sterol regulatory element-binding protein cleavage-activating protein</fullName>
    </recommendedName>
</protein>
<dbReference type="EMBL" id="ML213627">
    <property type="protein sequence ID" value="TFK34829.1"/>
    <property type="molecule type" value="Genomic_DNA"/>
</dbReference>
<dbReference type="OrthoDB" id="6510177at2759"/>
<gene>
    <name evidence="18" type="ORF">BDQ12DRAFT_656177</name>
</gene>
<dbReference type="InterPro" id="IPR000731">
    <property type="entry name" value="SSD"/>
</dbReference>
<feature type="transmembrane region" description="Helical" evidence="16">
    <location>
        <begin position="398"/>
        <end position="416"/>
    </location>
</feature>
<dbReference type="Proteomes" id="UP000308652">
    <property type="component" value="Unassembled WGS sequence"/>
</dbReference>
<evidence type="ECO:0000256" key="16">
    <source>
        <dbReference type="SAM" id="Phobius"/>
    </source>
</evidence>
<dbReference type="GO" id="GO:0045540">
    <property type="term" value="P:regulation of cholesterol biosynthetic process"/>
    <property type="evidence" value="ECO:0007669"/>
    <property type="project" value="TreeGrafter"/>
</dbReference>
<evidence type="ECO:0000256" key="11">
    <source>
        <dbReference type="ARBA" id="ARBA00023098"/>
    </source>
</evidence>
<dbReference type="InterPro" id="IPR036322">
    <property type="entry name" value="WD40_repeat_dom_sf"/>
</dbReference>
<feature type="transmembrane region" description="Helical" evidence="16">
    <location>
        <begin position="422"/>
        <end position="447"/>
    </location>
</feature>
<dbReference type="GO" id="GO:0008202">
    <property type="term" value="P:steroid metabolic process"/>
    <property type="evidence" value="ECO:0007669"/>
    <property type="project" value="UniProtKB-KW"/>
</dbReference>
<evidence type="ECO:0000256" key="13">
    <source>
        <dbReference type="ARBA" id="ARBA00023136"/>
    </source>
</evidence>
<name>A0A5C3LNU4_9AGAR</name>
<keyword evidence="10" id="KW-0333">Golgi apparatus</keyword>
<dbReference type="Gene3D" id="2.130.10.10">
    <property type="entry name" value="YVTN repeat-like/Quinoprotein amine dehydrogenase"/>
    <property type="match status" value="2"/>
</dbReference>
<evidence type="ECO:0000256" key="1">
    <source>
        <dbReference type="ARBA" id="ARBA00004477"/>
    </source>
</evidence>
<keyword evidence="19" id="KW-1185">Reference proteome</keyword>
<dbReference type="InterPro" id="IPR030225">
    <property type="entry name" value="SCAP"/>
</dbReference>
<dbReference type="GO" id="GO:0032933">
    <property type="term" value="P:SREBP signaling pathway"/>
    <property type="evidence" value="ECO:0007669"/>
    <property type="project" value="InterPro"/>
</dbReference>
<feature type="transmembrane region" description="Helical" evidence="16">
    <location>
        <begin position="606"/>
        <end position="633"/>
    </location>
</feature>
<feature type="transmembrane region" description="Helical" evidence="16">
    <location>
        <begin position="346"/>
        <end position="364"/>
    </location>
</feature>
<feature type="domain" description="SSD" evidence="17">
    <location>
        <begin position="286"/>
        <end position="444"/>
    </location>
</feature>
<comment type="subcellular location">
    <subcellularLocation>
        <location evidence="1">Endoplasmic reticulum membrane</location>
        <topology evidence="1">Multi-pass membrane protein</topology>
    </subcellularLocation>
    <subcellularLocation>
        <location evidence="2">Golgi apparatus membrane</location>
        <topology evidence="2">Multi-pass membrane protein</topology>
    </subcellularLocation>
</comment>
<evidence type="ECO:0000259" key="17">
    <source>
        <dbReference type="PROSITE" id="PS50156"/>
    </source>
</evidence>
<evidence type="ECO:0000256" key="5">
    <source>
        <dbReference type="ARBA" id="ARBA00022574"/>
    </source>
</evidence>
<evidence type="ECO:0000256" key="15">
    <source>
        <dbReference type="ARBA" id="ARBA00023221"/>
    </source>
</evidence>
<dbReference type="PANTHER" id="PTHR46378">
    <property type="entry name" value="STEROL REGULATORY ELEMENT-BINDING PROTEIN CLEAVAGE-ACTIVATING PROTEIN"/>
    <property type="match status" value="1"/>
</dbReference>
<keyword evidence="13 16" id="KW-0472">Membrane</keyword>
<keyword evidence="12" id="KW-0446">Lipid-binding</keyword>
<evidence type="ECO:0000256" key="4">
    <source>
        <dbReference type="ARBA" id="ARBA00019541"/>
    </source>
</evidence>
<feature type="transmembrane region" description="Helical" evidence="16">
    <location>
        <begin position="315"/>
        <end position="340"/>
    </location>
</feature>
<keyword evidence="11" id="KW-0443">Lipid metabolism</keyword>
<dbReference type="GO" id="GO:0032934">
    <property type="term" value="F:sterol binding"/>
    <property type="evidence" value="ECO:0007669"/>
    <property type="project" value="InterPro"/>
</dbReference>
<keyword evidence="8" id="KW-0256">Endoplasmic reticulum</keyword>
<dbReference type="InterPro" id="IPR015943">
    <property type="entry name" value="WD40/YVTN_repeat-like_dom_sf"/>
</dbReference>
<dbReference type="PROSITE" id="PS50156">
    <property type="entry name" value="SSD"/>
    <property type="match status" value="1"/>
</dbReference>
<dbReference type="GO" id="GO:0000139">
    <property type="term" value="C:Golgi membrane"/>
    <property type="evidence" value="ECO:0007669"/>
    <property type="project" value="UniProtKB-SubCell"/>
</dbReference>
<dbReference type="STRING" id="68775.A0A5C3LNU4"/>
<dbReference type="PANTHER" id="PTHR46378:SF1">
    <property type="entry name" value="STEROL REGULATORY ELEMENT-BINDING PROTEIN CLEAVAGE-ACTIVATING PROTEIN"/>
    <property type="match status" value="1"/>
</dbReference>
<evidence type="ECO:0000256" key="7">
    <source>
        <dbReference type="ARBA" id="ARBA00022737"/>
    </source>
</evidence>
<accession>A0A5C3LNU4</accession>
<evidence type="ECO:0000256" key="12">
    <source>
        <dbReference type="ARBA" id="ARBA00023121"/>
    </source>
</evidence>
<dbReference type="InterPro" id="IPR053958">
    <property type="entry name" value="HMGCR/SNAP/NPC1-like_SSD"/>
</dbReference>
<evidence type="ECO:0000256" key="9">
    <source>
        <dbReference type="ARBA" id="ARBA00022989"/>
    </source>
</evidence>
<organism evidence="18 19">
    <name type="scientific">Crucibulum laeve</name>
    <dbReference type="NCBI Taxonomy" id="68775"/>
    <lineage>
        <taxon>Eukaryota</taxon>
        <taxon>Fungi</taxon>
        <taxon>Dikarya</taxon>
        <taxon>Basidiomycota</taxon>
        <taxon>Agaricomycotina</taxon>
        <taxon>Agaricomycetes</taxon>
        <taxon>Agaricomycetidae</taxon>
        <taxon>Agaricales</taxon>
        <taxon>Agaricineae</taxon>
        <taxon>Nidulariaceae</taxon>
        <taxon>Crucibulum</taxon>
    </lineage>
</organism>
<evidence type="ECO:0000256" key="10">
    <source>
        <dbReference type="ARBA" id="ARBA00023034"/>
    </source>
</evidence>
<keyword evidence="6 16" id="KW-0812">Transmembrane</keyword>
<sequence>MFLSSISLLQWVRKMGQRFFLQFGLHCATHQVRVILISCVVITSLFYPALSSYVSSQPTSLSIFDALFRPKASSAFDAQKDLLNVWSDYSALRVYDDAMTRAQCSGLALRVERILIQSPSSNNENNHIFLNTLELERKLQHIISKSHIPCLQKQDGNCLVLSPLAFWNYDEARLRVDTNTLDTLGYTKSVSIAGIPVKPHMVLASRGSYGHHISDAKFDFAKFLALTYFFPDSDCLSIEEHTQWLDTVRAAMPENTQLEETQPQGPVVMAVEYEPNLSKGKGWTALSVFLCFAYAAFVGYIVWSMRRMDAVHSRLGVTFTALVEIAVSTITSLSVCELVGFKVTMVPWPLLIIVIVFVGAENMFNLVDAVGRTRVTLSVKQRIAEGLSHAGTSNTLKVVSYNAILGILAVFSVGAVRQFCVFATVVLVAHWFLAHTFFIAVLSIDIARLELDELLRRDTSIAPAIPRASSDSLGSKQHQSGWRKLVTTTQNLLKGRAATNVSLLMLLTIAGALYYTTSTSSSRPDPASIAFGAVSRAKSHFHFTDSSIEQSPPSIIWKTFNPSQTPILRIRIEPPTIVTFNLDGRTSPEGDTKSHRTRFSMRTFHWIVWLIKIMVLPIAVTTSALWGLLLYLLKDTELLEAQRNRVDATTIKQGEDGTSLEGEVEFSTLPRAFASDVELIAASKDGQVVVSIGLRNEITVWRVDSQAHVLIDATDVLLKSASTSFAASTLTSVTVDEKGEYFAVGTGCGAIAVWALLRNGKVRPLPLLSLENSSAAVTELHFVPLRRSEQLTPPLSQPNSPASGPSSSVTLLATYESGLAVRWVVGRSPTVSFFTPSCRGTVVRSTLLHVIPEDRVLIAFSLDDGSLELVETGDYDITVLSDCYLPAGGPFDTVWKAHACRVQMGGSTRFVVAVATENGTVSLWDGATGECISVLEETPGKVSQLRVSPLQCETCHFCGQLPLESLSIAFSVDHVIRFYKLFLNDQTHTRRCSCSHSQLRHIPSREVLGRRSRSNSIASQSNSPLIPRARLATNFEASAFPVSAHGVHSRRASEKDAGRRSSEMLTVPFTGDEYELTRVHDGATTPTTLSFWRNAVVMSVTDLTCERGGWDVSSQKFVGIRRKPRSQGKTKGGTTRMMDITVSDGLTRSTLERWELWTFDPAAAILHNSLLTSLLSKTWASPRSSNAGDNQITRLPFTRVSPLLISPTHAFAGFGNTVGVFNFST</sequence>
<keyword evidence="7" id="KW-0677">Repeat</keyword>
<evidence type="ECO:0000313" key="19">
    <source>
        <dbReference type="Proteomes" id="UP000308652"/>
    </source>
</evidence>
<keyword evidence="5" id="KW-0853">WD repeat</keyword>
<dbReference type="Pfam" id="PF12349">
    <property type="entry name" value="Sterol-sensing"/>
    <property type="match status" value="1"/>
</dbReference>